<dbReference type="Proteomes" id="UP000232640">
    <property type="component" value="Segment"/>
</dbReference>
<name>A0A0M4LS43_9ADEN</name>
<dbReference type="Pfam" id="PF01691">
    <property type="entry name" value="Adeno_E1B_19K"/>
    <property type="match status" value="1"/>
</dbReference>
<keyword evidence="5 6" id="KW-1119">Modulation of host cell apoptosis by virus</keyword>
<evidence type="ECO:0000256" key="7">
    <source>
        <dbReference type="SAM" id="MobiDB-lite"/>
    </source>
</evidence>
<accession>A0A0M4LS43</accession>
<feature type="region of interest" description="Disordered" evidence="7">
    <location>
        <begin position="167"/>
        <end position="219"/>
    </location>
</feature>
<evidence type="ECO:0000256" key="6">
    <source>
        <dbReference type="RuleBase" id="RU364111"/>
    </source>
</evidence>
<evidence type="ECO:0000256" key="4">
    <source>
        <dbReference type="ARBA" id="ARBA00023189"/>
    </source>
</evidence>
<feature type="compositionally biased region" description="Low complexity" evidence="7">
    <location>
        <begin position="193"/>
        <end position="206"/>
    </location>
</feature>
<keyword evidence="4 6" id="KW-1081">Inhibition of host apoptosis by viral BCL2-like protein</keyword>
<keyword evidence="9" id="KW-1185">Reference proteome</keyword>
<dbReference type="KEGG" id="vg:37616577"/>
<dbReference type="GO" id="GO:0033668">
    <property type="term" value="P:symbiont-mediated suppression of host apoptosis"/>
    <property type="evidence" value="ECO:0007669"/>
    <property type="project" value="UniProtKB-KW"/>
</dbReference>
<dbReference type="OrthoDB" id="41360at10239"/>
<sequence>MDLKFLELLGKRDYLRRLLENASLRTSSFYRFIFCDSLTKLVYTAWEQYHQNFDEILPQGSSFWVVLNSGRIGALHGALQSVDFSSNGRGIASLAFLVNILNHLDASGAYSKGFTSEILSLLVWPKIRFVLNYKKIAALEAEVYPSMSTSRLPPITRMVPMNRIRDQEQEANVEQPEDEVPAQNLFNPRTPPLSSSSSQSSQNSLDSESESDEGWLAMD</sequence>
<evidence type="ECO:0000313" key="8">
    <source>
        <dbReference type="EMBL" id="ALE15291.1"/>
    </source>
</evidence>
<reference evidence="8" key="1">
    <citation type="submission" date="2015-03" db="EMBL/GenBank/DDBJ databases">
        <title>Phylogenetic analysis of the first cetacean adenovirus genome suggests coevolution with the Cetartiodactyla.</title>
        <authorList>
            <person name="Standorf K."/>
            <person name="Cortes-Hinojosa G."/>
            <person name="Venn-Watson S."/>
            <person name="Rivera R."/>
            <person name="Archer L.L."/>
            <person name="Wellehan J.F.X. Jr."/>
        </authorList>
    </citation>
    <scope>NUCLEOTIDE SEQUENCE</scope>
    <source>
        <strain evidence="8">Tt11018</strain>
    </source>
</reference>
<proteinExistence type="inferred from homology"/>
<dbReference type="InterPro" id="IPR002924">
    <property type="entry name" value="Adenovir_t-Ag_E1B_19kDa"/>
</dbReference>
<evidence type="ECO:0000313" key="9">
    <source>
        <dbReference type="Proteomes" id="UP000232640"/>
    </source>
</evidence>
<keyword evidence="3 6" id="KW-0945">Host-virus interaction</keyword>
<feature type="compositionally biased region" description="Acidic residues" evidence="7">
    <location>
        <begin position="169"/>
        <end position="180"/>
    </location>
</feature>
<evidence type="ECO:0000256" key="1">
    <source>
        <dbReference type="ARBA" id="ARBA00010275"/>
    </source>
</evidence>
<evidence type="ECO:0000256" key="5">
    <source>
        <dbReference type="ARBA" id="ARBA00023323"/>
    </source>
</evidence>
<protein>
    <recommendedName>
        <fullName evidence="6">E1B protein, small T-antigen</fullName>
    </recommendedName>
</protein>
<evidence type="ECO:0000256" key="2">
    <source>
        <dbReference type="ARBA" id="ARBA00022518"/>
    </source>
</evidence>
<evidence type="ECO:0000256" key="3">
    <source>
        <dbReference type="ARBA" id="ARBA00022581"/>
    </source>
</evidence>
<dbReference type="RefSeq" id="YP_009505682.1">
    <property type="nucleotide sequence ID" value="NC_038333.1"/>
</dbReference>
<dbReference type="EMBL" id="KR024710">
    <property type="protein sequence ID" value="ALE15291.1"/>
    <property type="molecule type" value="Genomic_DNA"/>
</dbReference>
<organism evidence="8 9">
    <name type="scientific">bottlenose dolphin adenovirus 2</name>
    <dbReference type="NCBI Taxonomy" id="2849592"/>
    <lineage>
        <taxon>Viruses</taxon>
        <taxon>Varidnaviria</taxon>
        <taxon>Bamfordvirae</taxon>
        <taxon>Preplasmiviricota</taxon>
        <taxon>Polisuviricotina</taxon>
        <taxon>Pharingeaviricetes</taxon>
        <taxon>Rowavirales</taxon>
        <taxon>Adenoviridae</taxon>
        <taxon>Mastadenovirus</taxon>
        <taxon>Mastadenovirus delphinidae</taxon>
        <taxon>Dolphin mastadenovirus A</taxon>
    </lineage>
</organism>
<comment type="similarity">
    <text evidence="1 6">Belongs to the adenoviridae E1B 19 kDa protein family.</text>
</comment>
<dbReference type="GeneID" id="37616577"/>
<keyword evidence="2 6" id="KW-0244">Early protein</keyword>
<gene>
    <name evidence="8" type="primary">E1B 19K</name>
</gene>